<protein>
    <recommendedName>
        <fullName evidence="4">Lipoprotein</fullName>
    </recommendedName>
</protein>
<dbReference type="EMBL" id="JACRTG010000018">
    <property type="protein sequence ID" value="MBC8588282.1"/>
    <property type="molecule type" value="Genomic_DNA"/>
</dbReference>
<evidence type="ECO:0000313" key="3">
    <source>
        <dbReference type="Proteomes" id="UP000601171"/>
    </source>
</evidence>
<feature type="compositionally biased region" description="Low complexity" evidence="1">
    <location>
        <begin position="65"/>
        <end position="90"/>
    </location>
</feature>
<keyword evidence="3" id="KW-1185">Reference proteome</keyword>
<dbReference type="AlphaFoldDB" id="A0A926IFA7"/>
<accession>A0A926IFA7</accession>
<feature type="compositionally biased region" description="Low complexity" evidence="1">
    <location>
        <begin position="111"/>
        <end position="125"/>
    </location>
</feature>
<reference evidence="2" key="1">
    <citation type="submission" date="2020-08" db="EMBL/GenBank/DDBJ databases">
        <title>Genome public.</title>
        <authorList>
            <person name="Liu C."/>
            <person name="Sun Q."/>
        </authorList>
    </citation>
    <scope>NUCLEOTIDE SEQUENCE</scope>
    <source>
        <strain evidence="2">BX21</strain>
    </source>
</reference>
<comment type="caution">
    <text evidence="2">The sequence shown here is derived from an EMBL/GenBank/DDBJ whole genome shotgun (WGS) entry which is preliminary data.</text>
</comment>
<proteinExistence type="predicted"/>
<evidence type="ECO:0000313" key="2">
    <source>
        <dbReference type="EMBL" id="MBC8588282.1"/>
    </source>
</evidence>
<evidence type="ECO:0000256" key="1">
    <source>
        <dbReference type="SAM" id="MobiDB-lite"/>
    </source>
</evidence>
<gene>
    <name evidence="2" type="ORF">H8707_08515</name>
</gene>
<dbReference type="Proteomes" id="UP000601171">
    <property type="component" value="Unassembled WGS sequence"/>
</dbReference>
<sequence>MKNNRTILLIISLFVVLLFGCNRENTQTEYKPKDKAPRSLRELSAGIDDILNKVDEIEKLNLNIPSKEQQQQSQVNPSSQSESNRQNGTSGSDGGDGGSNQGERSNDESQGESGQQQQQTGKQQKPLSKEEMIKNSWDGMQLKLEGIHTNWNNYEAEGMKKGLTQEASDKFETSLNSLTKAVENKNIIEIYDSASNSYLNLKPFYDLYQDEISGDIYTIRYAANQAYLKAVQGDLEGAINLLNGREENINKIRLKQEEDEDPERVEKISLSLADFRKALEENSRHLFMIKKDVILENLRNVED</sequence>
<dbReference type="PROSITE" id="PS51257">
    <property type="entry name" value="PROKAR_LIPOPROTEIN"/>
    <property type="match status" value="1"/>
</dbReference>
<organism evidence="2 3">
    <name type="scientific">Paratissierella segnis</name>
    <dbReference type="NCBI Taxonomy" id="2763679"/>
    <lineage>
        <taxon>Bacteria</taxon>
        <taxon>Bacillati</taxon>
        <taxon>Bacillota</taxon>
        <taxon>Tissierellia</taxon>
        <taxon>Tissierellales</taxon>
        <taxon>Tissierellaceae</taxon>
        <taxon>Paratissierella</taxon>
    </lineage>
</organism>
<feature type="region of interest" description="Disordered" evidence="1">
    <location>
        <begin position="63"/>
        <end position="128"/>
    </location>
</feature>
<evidence type="ECO:0008006" key="4">
    <source>
        <dbReference type="Google" id="ProtNLM"/>
    </source>
</evidence>
<dbReference type="RefSeq" id="WP_262429731.1">
    <property type="nucleotide sequence ID" value="NZ_JACRTG010000018.1"/>
</dbReference>
<name>A0A926IFA7_9FIRM</name>
<feature type="compositionally biased region" description="Gly residues" evidence="1">
    <location>
        <begin position="91"/>
        <end position="100"/>
    </location>
</feature>